<dbReference type="PROSITE" id="PS51257">
    <property type="entry name" value="PROKAR_LIPOPROTEIN"/>
    <property type="match status" value="1"/>
</dbReference>
<evidence type="ECO:0000313" key="2">
    <source>
        <dbReference type="EMBL" id="MCQ1528417.1"/>
    </source>
</evidence>
<organism evidence="2 3">
    <name type="scientific">Lutispora saccharofermentans</name>
    <dbReference type="NCBI Taxonomy" id="3024236"/>
    <lineage>
        <taxon>Bacteria</taxon>
        <taxon>Bacillati</taxon>
        <taxon>Bacillota</taxon>
        <taxon>Clostridia</taxon>
        <taxon>Lutisporales</taxon>
        <taxon>Lutisporaceae</taxon>
        <taxon>Lutispora</taxon>
    </lineage>
</organism>
<feature type="signal peptide" evidence="1">
    <location>
        <begin position="1"/>
        <end position="21"/>
    </location>
</feature>
<protein>
    <recommendedName>
        <fullName evidence="4">Lipoprotein</fullName>
    </recommendedName>
</protein>
<evidence type="ECO:0000256" key="1">
    <source>
        <dbReference type="SAM" id="SignalP"/>
    </source>
</evidence>
<reference evidence="2 3" key="1">
    <citation type="submission" date="2021-10" db="EMBL/GenBank/DDBJ databases">
        <title>Lutispora strain m25 sp. nov., a thermophilic, non-spore-forming bacterium isolated from a lab-scale methanogenic bioreactor digesting anaerobic sludge.</title>
        <authorList>
            <person name="El Houari A."/>
            <person name="Mcdonald J."/>
        </authorList>
    </citation>
    <scope>NUCLEOTIDE SEQUENCE [LARGE SCALE GENOMIC DNA]</scope>
    <source>
        <strain evidence="3">m25</strain>
    </source>
</reference>
<dbReference type="Gene3D" id="2.40.360.20">
    <property type="match status" value="1"/>
</dbReference>
<dbReference type="EMBL" id="JAJEKE010000001">
    <property type="protein sequence ID" value="MCQ1528417.1"/>
    <property type="molecule type" value="Genomic_DNA"/>
</dbReference>
<feature type="chain" id="PRO_5047175345" description="Lipoprotein" evidence="1">
    <location>
        <begin position="22"/>
        <end position="218"/>
    </location>
</feature>
<keyword evidence="1" id="KW-0732">Signal</keyword>
<evidence type="ECO:0008006" key="4">
    <source>
        <dbReference type="Google" id="ProtNLM"/>
    </source>
</evidence>
<dbReference type="RefSeq" id="WP_255225898.1">
    <property type="nucleotide sequence ID" value="NZ_JAJEKE010000001.1"/>
</dbReference>
<evidence type="ECO:0000313" key="3">
    <source>
        <dbReference type="Proteomes" id="UP001651880"/>
    </source>
</evidence>
<name>A0ABT1NAX0_9FIRM</name>
<dbReference type="Proteomes" id="UP001651880">
    <property type="component" value="Unassembled WGS sequence"/>
</dbReference>
<comment type="caution">
    <text evidence="2">The sequence shown here is derived from an EMBL/GenBank/DDBJ whole genome shotgun (WGS) entry which is preliminary data.</text>
</comment>
<proteinExistence type="predicted"/>
<gene>
    <name evidence="2" type="ORF">LJD61_02485</name>
</gene>
<keyword evidence="3" id="KW-1185">Reference proteome</keyword>
<sequence length="218" mass="24367">MQKNKAALSLAAVFIIASVLSSCTPAVKTPGTPETPEAQVPVTKDDISLYYPLKVGNEWIYDGEGNEYASYTQKVTYSKDNKFQVMIDNGGTRSANIYAVKDDALVHTYIEGEVYDEKNVLDMEENFDETIIKLPIEVGNKWVSSENSYEIIDINASVTVPAGTFQDCIVIKEVYKDKTAYRNYYIKKGVGLVKSEYKTNDGFTVSSLLKSYKLVDEQ</sequence>
<accession>A0ABT1NAX0</accession>